<dbReference type="SMART" id="SM00184">
    <property type="entry name" value="RING"/>
    <property type="match status" value="1"/>
</dbReference>
<keyword evidence="3" id="KW-0862">Zinc</keyword>
<evidence type="ECO:0000313" key="7">
    <source>
        <dbReference type="Proteomes" id="UP001190700"/>
    </source>
</evidence>
<feature type="domain" description="Protein kinase" evidence="4">
    <location>
        <begin position="1"/>
        <end position="212"/>
    </location>
</feature>
<comment type="caution">
    <text evidence="6">The sequence shown here is derived from an EMBL/GenBank/DDBJ whole genome shotgun (WGS) entry which is preliminary data.</text>
</comment>
<dbReference type="InterPro" id="IPR001841">
    <property type="entry name" value="Znf_RING"/>
</dbReference>
<dbReference type="GO" id="GO:0008270">
    <property type="term" value="F:zinc ion binding"/>
    <property type="evidence" value="ECO:0007669"/>
    <property type="project" value="UniProtKB-KW"/>
</dbReference>
<name>A0AAE0GC32_9CHLO</name>
<feature type="domain" description="Protein kinase" evidence="4">
    <location>
        <begin position="359"/>
        <end position="644"/>
    </location>
</feature>
<proteinExistence type="predicted"/>
<dbReference type="InterPro" id="IPR000719">
    <property type="entry name" value="Prot_kinase_dom"/>
</dbReference>
<dbReference type="Proteomes" id="UP001190700">
    <property type="component" value="Unassembled WGS sequence"/>
</dbReference>
<dbReference type="EMBL" id="LGRX02007271">
    <property type="protein sequence ID" value="KAK3275364.1"/>
    <property type="molecule type" value="Genomic_DNA"/>
</dbReference>
<keyword evidence="1" id="KW-0547">Nucleotide-binding</keyword>
<organism evidence="6 7">
    <name type="scientific">Cymbomonas tetramitiformis</name>
    <dbReference type="NCBI Taxonomy" id="36881"/>
    <lineage>
        <taxon>Eukaryota</taxon>
        <taxon>Viridiplantae</taxon>
        <taxon>Chlorophyta</taxon>
        <taxon>Pyramimonadophyceae</taxon>
        <taxon>Pyramimonadales</taxon>
        <taxon>Pyramimonadaceae</taxon>
        <taxon>Cymbomonas</taxon>
    </lineage>
</organism>
<evidence type="ECO:0000256" key="3">
    <source>
        <dbReference type="PROSITE-ProRule" id="PRU00175"/>
    </source>
</evidence>
<protein>
    <recommendedName>
        <fullName evidence="8">Protein kinase domain-containing protein</fullName>
    </recommendedName>
</protein>
<dbReference type="PROSITE" id="PS50089">
    <property type="entry name" value="ZF_RING_2"/>
    <property type="match status" value="1"/>
</dbReference>
<reference evidence="6 7" key="1">
    <citation type="journal article" date="2015" name="Genome Biol. Evol.">
        <title>Comparative Genomics of a Bacterivorous Green Alga Reveals Evolutionary Causalities and Consequences of Phago-Mixotrophic Mode of Nutrition.</title>
        <authorList>
            <person name="Burns J.A."/>
            <person name="Paasch A."/>
            <person name="Narechania A."/>
            <person name="Kim E."/>
        </authorList>
    </citation>
    <scope>NUCLEOTIDE SEQUENCE [LARGE SCALE GENOMIC DNA]</scope>
    <source>
        <strain evidence="6 7">PLY_AMNH</strain>
    </source>
</reference>
<dbReference type="SMART" id="SM00220">
    <property type="entry name" value="S_TKc"/>
    <property type="match status" value="1"/>
</dbReference>
<dbReference type="InterPro" id="IPR011009">
    <property type="entry name" value="Kinase-like_dom_sf"/>
</dbReference>
<evidence type="ECO:0000259" key="5">
    <source>
        <dbReference type="PROSITE" id="PS50089"/>
    </source>
</evidence>
<keyword evidence="7" id="KW-1185">Reference proteome</keyword>
<dbReference type="Gene3D" id="1.10.510.10">
    <property type="entry name" value="Transferase(Phosphotransferase) domain 1"/>
    <property type="match status" value="2"/>
</dbReference>
<evidence type="ECO:0000259" key="4">
    <source>
        <dbReference type="PROSITE" id="PS50011"/>
    </source>
</evidence>
<evidence type="ECO:0000256" key="2">
    <source>
        <dbReference type="ARBA" id="ARBA00022840"/>
    </source>
</evidence>
<dbReference type="Gene3D" id="3.30.40.10">
    <property type="entry name" value="Zinc/RING finger domain, C3HC4 (zinc finger)"/>
    <property type="match status" value="1"/>
</dbReference>
<evidence type="ECO:0000256" key="1">
    <source>
        <dbReference type="ARBA" id="ARBA00022741"/>
    </source>
</evidence>
<dbReference type="PANTHER" id="PTHR27001">
    <property type="entry name" value="OS01G0253100 PROTEIN"/>
    <property type="match status" value="1"/>
</dbReference>
<dbReference type="GO" id="GO:0005524">
    <property type="term" value="F:ATP binding"/>
    <property type="evidence" value="ECO:0007669"/>
    <property type="project" value="UniProtKB-KW"/>
</dbReference>
<accession>A0AAE0GC32</accession>
<dbReference type="SUPFAM" id="SSF56112">
    <property type="entry name" value="Protein kinase-like (PK-like)"/>
    <property type="match status" value="2"/>
</dbReference>
<evidence type="ECO:0000313" key="6">
    <source>
        <dbReference type="EMBL" id="KAK3275364.1"/>
    </source>
</evidence>
<keyword evidence="3" id="KW-0863">Zinc-finger</keyword>
<dbReference type="GO" id="GO:0005886">
    <property type="term" value="C:plasma membrane"/>
    <property type="evidence" value="ECO:0007669"/>
    <property type="project" value="TreeGrafter"/>
</dbReference>
<feature type="domain" description="RING-type" evidence="5">
    <location>
        <begin position="248"/>
        <end position="282"/>
    </location>
</feature>
<dbReference type="InterPro" id="IPR013083">
    <property type="entry name" value="Znf_RING/FYVE/PHD"/>
</dbReference>
<dbReference type="Pfam" id="PF13920">
    <property type="entry name" value="zf-C3HC4_3"/>
    <property type="match status" value="1"/>
</dbReference>
<evidence type="ECO:0008006" key="8">
    <source>
        <dbReference type="Google" id="ProtNLM"/>
    </source>
</evidence>
<sequence>MPYIEGHSFHYWLNLDLQAEERMTLTAPVRLQIIQDMAKGVAHLHSLGLEFRPVRFRPVGFVGFSHRPVNVGFSHRPVNTKNILLDSNKKARLGISSSTIRDNLGNTTVVTLPWRPGDEDEFQKKNDVSDLGNVMELLLTGRLILLPHGVQRARDLLQAFGLSVARDIADPHADFSEPMLEFLCTAVLGCTVSPASERWSAESLLRALDVVISGLNLTLPGAAAEATHASNIAPGAAPAAPAAPARMCMVCLAAARAALLPCGHFVTCEECTLQLTQCPICRESFVFTDVTLGTYPQTFVREGRRPAYAPTEHFEQTSAVTDMTVHGRAMPAQVPQVQPSRIAPPELTFEDVSAMCGGFSLDWRLTGAAAGRSNSGQGVYRGNWTRGARSYQVAIKLVDSVEGDSQELQMMLEYRHPMLVPLLCYAKDSVRELCALVMPYMEGSTLEFWLSSEQNRRRLTGAARLWVIRNTVGGLLYLHTATAMKPQVVHRDVKTENILLDGDMNARLGDLGISRNLQHVVTITRVAGTRYYLDPEYHQTQHLSTASDIYSLGRVMLQLLTGKKIGNILCEMRDRPEDEIWGEDIVNRLQTDGLSAARDIADPHADFSDPMLEFLCTAVLECTKSPASERWSAESLLRALDVVLSGLNLTPPGAAAEATHASNIAPGAAPAAPAAPAASAAPARMCMAVHGLKSSTGKRKPATLDLKDEYCGIKVLSLAVDKDDAVFDNAPILFSAWQSGMNMAFVGMEKSCGKALKANDKIAGPGGIGAQLLSAIEEKTNPFGDKSKWTLVVPFSHLRPIDKDNLSNAYDCEVPESGEVLSSASEEGDE</sequence>
<dbReference type="InterPro" id="IPR008271">
    <property type="entry name" value="Ser/Thr_kinase_AS"/>
</dbReference>
<dbReference type="Pfam" id="PF00069">
    <property type="entry name" value="Pkinase"/>
    <property type="match status" value="1"/>
</dbReference>
<keyword evidence="2" id="KW-0067">ATP-binding</keyword>
<dbReference type="AlphaFoldDB" id="A0AAE0GC32"/>
<keyword evidence="3" id="KW-0479">Metal-binding</keyword>
<dbReference type="PANTHER" id="PTHR27001:SF931">
    <property type="entry name" value="OS11G0664100 PROTEIN"/>
    <property type="match status" value="1"/>
</dbReference>
<dbReference type="PROSITE" id="PS50011">
    <property type="entry name" value="PROTEIN_KINASE_DOM"/>
    <property type="match status" value="2"/>
</dbReference>
<dbReference type="GO" id="GO:0004672">
    <property type="term" value="F:protein kinase activity"/>
    <property type="evidence" value="ECO:0007669"/>
    <property type="project" value="InterPro"/>
</dbReference>
<dbReference type="PROSITE" id="PS00108">
    <property type="entry name" value="PROTEIN_KINASE_ST"/>
    <property type="match status" value="1"/>
</dbReference>
<gene>
    <name evidence="6" type="ORF">CYMTET_16502</name>
</gene>
<dbReference type="SUPFAM" id="SSF57850">
    <property type="entry name" value="RING/U-box"/>
    <property type="match status" value="1"/>
</dbReference>